<reference evidence="2" key="1">
    <citation type="submission" date="2014-09" db="EMBL/GenBank/DDBJ databases">
        <authorList>
            <person name="Magalhaes I.L.F."/>
            <person name="Oliveira U."/>
            <person name="Santos F.R."/>
            <person name="Vidigal T.H.D.A."/>
            <person name="Brescovit A.D."/>
            <person name="Santos A.J."/>
        </authorList>
    </citation>
    <scope>NUCLEOTIDE SEQUENCE</scope>
    <source>
        <tissue evidence="2">Shoot tissue taken approximately 20 cm above the soil surface</tissue>
    </source>
</reference>
<dbReference type="AlphaFoldDB" id="A0A0A8XPE3"/>
<organism evidence="2">
    <name type="scientific">Arundo donax</name>
    <name type="common">Giant reed</name>
    <name type="synonym">Donax arundinaceus</name>
    <dbReference type="NCBI Taxonomy" id="35708"/>
    <lineage>
        <taxon>Eukaryota</taxon>
        <taxon>Viridiplantae</taxon>
        <taxon>Streptophyta</taxon>
        <taxon>Embryophyta</taxon>
        <taxon>Tracheophyta</taxon>
        <taxon>Spermatophyta</taxon>
        <taxon>Magnoliopsida</taxon>
        <taxon>Liliopsida</taxon>
        <taxon>Poales</taxon>
        <taxon>Poaceae</taxon>
        <taxon>PACMAD clade</taxon>
        <taxon>Arundinoideae</taxon>
        <taxon>Arundineae</taxon>
        <taxon>Arundo</taxon>
    </lineage>
</organism>
<accession>A0A0A8XPE3</accession>
<dbReference type="EMBL" id="GBRH01282291">
    <property type="protein sequence ID" value="JAD15604.1"/>
    <property type="molecule type" value="Transcribed_RNA"/>
</dbReference>
<evidence type="ECO:0000313" key="2">
    <source>
        <dbReference type="EMBL" id="JAD15604.1"/>
    </source>
</evidence>
<reference evidence="2" key="2">
    <citation type="journal article" date="2015" name="Data Brief">
        <title>Shoot transcriptome of the giant reed, Arundo donax.</title>
        <authorList>
            <person name="Barrero R.A."/>
            <person name="Guerrero F.D."/>
            <person name="Moolhuijzen P."/>
            <person name="Goolsby J.A."/>
            <person name="Tidwell J."/>
            <person name="Bellgard S.E."/>
            <person name="Bellgard M.I."/>
        </authorList>
    </citation>
    <scope>NUCLEOTIDE SEQUENCE</scope>
    <source>
        <tissue evidence="2">Shoot tissue taken approximately 20 cm above the soil surface</tissue>
    </source>
</reference>
<feature type="compositionally biased region" description="Polar residues" evidence="1">
    <location>
        <begin position="1"/>
        <end position="24"/>
    </location>
</feature>
<proteinExistence type="predicted"/>
<name>A0A0A8XPE3_ARUDO</name>
<evidence type="ECO:0000256" key="1">
    <source>
        <dbReference type="SAM" id="MobiDB-lite"/>
    </source>
</evidence>
<sequence>MATARNTTNDSSPWNTSRNVSRYLSSRGGCPAPAPSMGSRRPLGVTKP</sequence>
<feature type="region of interest" description="Disordered" evidence="1">
    <location>
        <begin position="1"/>
        <end position="48"/>
    </location>
</feature>
<protein>
    <submittedName>
        <fullName evidence="2">Uncharacterized protein</fullName>
    </submittedName>
</protein>